<dbReference type="InterPro" id="IPR008707">
    <property type="entry name" value="B-propeller_PilY1"/>
</dbReference>
<keyword evidence="2" id="KW-0106">Calcium</keyword>
<evidence type="ECO:0000256" key="3">
    <source>
        <dbReference type="SAM" id="MobiDB-lite"/>
    </source>
</evidence>
<organism evidence="6 7">
    <name type="scientific">Pseudoalteromonas luteoviolacea NCIMB 1942</name>
    <dbReference type="NCBI Taxonomy" id="1365253"/>
    <lineage>
        <taxon>Bacteria</taxon>
        <taxon>Pseudomonadati</taxon>
        <taxon>Pseudomonadota</taxon>
        <taxon>Gammaproteobacteria</taxon>
        <taxon>Alteromonadales</taxon>
        <taxon>Pseudoalteromonadaceae</taxon>
        <taxon>Pseudoalteromonas</taxon>
    </lineage>
</organism>
<feature type="region of interest" description="Disordered" evidence="3">
    <location>
        <begin position="481"/>
        <end position="501"/>
    </location>
</feature>
<dbReference type="EMBL" id="AUXT01000180">
    <property type="protein sequence ID" value="KZN45593.1"/>
    <property type="molecule type" value="Genomic_DNA"/>
</dbReference>
<feature type="signal peptide" evidence="4">
    <location>
        <begin position="1"/>
        <end position="20"/>
    </location>
</feature>
<dbReference type="Proteomes" id="UP000076587">
    <property type="component" value="Unassembled WGS sequence"/>
</dbReference>
<dbReference type="InterPro" id="IPR036465">
    <property type="entry name" value="vWFA_dom_sf"/>
</dbReference>
<protein>
    <recommendedName>
        <fullName evidence="5">PilY1 beta-propeller domain-containing protein</fullName>
    </recommendedName>
</protein>
<dbReference type="Pfam" id="PF05567">
    <property type="entry name" value="T4P_PilY1"/>
    <property type="match status" value="1"/>
</dbReference>
<reference evidence="6 7" key="1">
    <citation type="submission" date="2013-07" db="EMBL/GenBank/DDBJ databases">
        <title>Comparative Genomic and Metabolomic Analysis of Twelve Strains of Pseudoalteromonas luteoviolacea.</title>
        <authorList>
            <person name="Vynne N.G."/>
            <person name="Mansson M."/>
            <person name="Gram L."/>
        </authorList>
    </citation>
    <scope>NUCLEOTIDE SEQUENCE [LARGE SCALE GENOMIC DNA]</scope>
    <source>
        <strain evidence="6 7">NCIMB 1942</strain>
    </source>
</reference>
<evidence type="ECO:0000313" key="6">
    <source>
        <dbReference type="EMBL" id="KZN45593.1"/>
    </source>
</evidence>
<name>A0A162A7Z4_9GAMM</name>
<keyword evidence="4" id="KW-0732">Signal</keyword>
<evidence type="ECO:0000313" key="7">
    <source>
        <dbReference type="Proteomes" id="UP000076587"/>
    </source>
</evidence>
<keyword evidence="1" id="KW-0479">Metal-binding</keyword>
<comment type="caution">
    <text evidence="6">The sequence shown here is derived from an EMBL/GenBank/DDBJ whole genome shotgun (WGS) entry which is preliminary data.</text>
</comment>
<feature type="chain" id="PRO_5007831004" description="PilY1 beta-propeller domain-containing protein" evidence="4">
    <location>
        <begin position="21"/>
        <end position="1047"/>
    </location>
</feature>
<sequence>MMLKKLITFICLIFLAPVFAEDIELYVKHDVGGTEKSRVILIFDTSGSMAWDVNDGQRCYEYKNFRIRSVDCFDTSKTNKRCYKYRNGRYRSSNCGDSRLKVAKDAMVSLVEDNKDFDFGLMRLYSSSGGYVLNGLGADPSVVVSKINSLRASGNTPLSETLWEAYLYLTGRAIDYGYNGGNNRDKSIESNGNYKSPFAPVVGEPERCDTSINIILMTDGDPTGDSGKNSAISQTYYNTFDSYPSRVSNNYLNSLAKIMRGSQDKQVDLYPTTADKQDFARVYTIGFGTGMSNSGKTLLEKTGKVDGGGDYLHANTASQLSNALKLTISKIREQSDSFSAPSVSTSSSDLSRSGDSVYFTMFYPETHTRWTGNLKKLKVTGGIVHGMGSTANAINDKGQIGKSVTTFWSESGSKDGNVVLEGGINYQLSNRQTNRKIYSDFGKGKLYNFDYNTALNAHQGSLSNLATKFATSGSQISNTINWSRGQDVDDADGDNSRTDRRKDIFGDPLHSRPVSIDYGNGDLRVIVGTNAGFLHMFKDNGNTVTESWAFIPDSLLDILKPLKDRKRDTKLYGMDGPITVYFWDKNDSGVVDSGEKVWLIAGMRRGGNEYYAFDITVPDLPKLMWGGPIKGGSGTFAELGQTWSKPIVSFITAQPDKPVLIFGAGYDTNKDNVAFSEDSKGRGLYIVDLQSGNPVWSLTPATGFKGKHSIAADVSVLDSDYDGFIDRIYASDTGGGIWRVDIPSAKPDDRDAPWTHFMFANLSGAQDNQKRRFFYRPMIARTYFSKVTLENVDGKITKIRRDVPYEGILIGSGNRAKPTSTFVKNFLFMLRDENTKTKSFKAGSVPATIRTDQLLDVTNDPFKANLSSYDNFTDKEAELGSAKGWRIALGSGEKSLSAATAIGGLAYFTSFSPTTVSENQCSIGEGTGYLYIVHLHYGMQVFQKRRYRTTATLPDTPRTHYDVYVDPNTNKKSVKAKIISPTVIKEDAVDEMFGGNPADGITPQRLEPPGVYKNKDGSANVPGVSSLEITYETRQLFIYKKEDNDEK</sequence>
<dbReference type="Gene3D" id="3.40.50.410">
    <property type="entry name" value="von Willebrand factor, type A domain"/>
    <property type="match status" value="1"/>
</dbReference>
<dbReference type="GO" id="GO:0046872">
    <property type="term" value="F:metal ion binding"/>
    <property type="evidence" value="ECO:0007669"/>
    <property type="project" value="UniProtKB-KW"/>
</dbReference>
<dbReference type="SUPFAM" id="SSF53300">
    <property type="entry name" value="vWA-like"/>
    <property type="match status" value="1"/>
</dbReference>
<gene>
    <name evidence="6" type="ORF">N482_14330</name>
</gene>
<accession>A0A162A7Z4</accession>
<feature type="domain" description="PilY1 beta-propeller" evidence="5">
    <location>
        <begin position="524"/>
        <end position="751"/>
    </location>
</feature>
<dbReference type="PATRIC" id="fig|1365253.3.peg.3447"/>
<evidence type="ECO:0000256" key="4">
    <source>
        <dbReference type="SAM" id="SignalP"/>
    </source>
</evidence>
<evidence type="ECO:0000256" key="1">
    <source>
        <dbReference type="ARBA" id="ARBA00022723"/>
    </source>
</evidence>
<evidence type="ECO:0000259" key="5">
    <source>
        <dbReference type="Pfam" id="PF05567"/>
    </source>
</evidence>
<proteinExistence type="predicted"/>
<evidence type="ECO:0000256" key="2">
    <source>
        <dbReference type="ARBA" id="ARBA00022837"/>
    </source>
</evidence>
<dbReference type="RefSeq" id="WP_063377934.1">
    <property type="nucleotide sequence ID" value="NZ_AUXT01000180.1"/>
</dbReference>
<dbReference type="AlphaFoldDB" id="A0A162A7Z4"/>